<protein>
    <submittedName>
        <fullName evidence="2">Uncharacterized protein</fullName>
    </submittedName>
</protein>
<name>A0ABS4JJN6_9BACL</name>
<dbReference type="EMBL" id="JAGGLD010000002">
    <property type="protein sequence ID" value="MBP2000819.1"/>
    <property type="molecule type" value="Genomic_DNA"/>
</dbReference>
<reference evidence="2 3" key="1">
    <citation type="submission" date="2021-03" db="EMBL/GenBank/DDBJ databases">
        <title>Genomic Encyclopedia of Type Strains, Phase IV (KMG-IV): sequencing the most valuable type-strain genomes for metagenomic binning, comparative biology and taxonomic classification.</title>
        <authorList>
            <person name="Goeker M."/>
        </authorList>
    </citation>
    <scope>NUCLEOTIDE SEQUENCE [LARGE SCALE GENOMIC DNA]</scope>
    <source>
        <strain evidence="2 3">DSM 26806</strain>
    </source>
</reference>
<organism evidence="2 3">
    <name type="scientific">Paenibacillus shirakamiensis</name>
    <dbReference type="NCBI Taxonomy" id="1265935"/>
    <lineage>
        <taxon>Bacteria</taxon>
        <taxon>Bacillati</taxon>
        <taxon>Bacillota</taxon>
        <taxon>Bacilli</taxon>
        <taxon>Bacillales</taxon>
        <taxon>Paenibacillaceae</taxon>
        <taxon>Paenibacillus</taxon>
    </lineage>
</organism>
<evidence type="ECO:0000313" key="2">
    <source>
        <dbReference type="EMBL" id="MBP2000819.1"/>
    </source>
</evidence>
<accession>A0ABS4JJN6</accession>
<feature type="region of interest" description="Disordered" evidence="1">
    <location>
        <begin position="1"/>
        <end position="26"/>
    </location>
</feature>
<gene>
    <name evidence="2" type="ORF">J2Z69_001850</name>
</gene>
<comment type="caution">
    <text evidence="2">The sequence shown here is derived from an EMBL/GenBank/DDBJ whole genome shotgun (WGS) entry which is preliminary data.</text>
</comment>
<dbReference type="Proteomes" id="UP001519288">
    <property type="component" value="Unassembled WGS sequence"/>
</dbReference>
<sequence>MLTNRNIVQGVGSKKNQSSKKFTRHGIEEIDKRKRSAWQRGSELMQIMIQREHKSHTQPSMSLELEQIQWQDHLRHSIR</sequence>
<dbReference type="RefSeq" id="WP_209861291.1">
    <property type="nucleotide sequence ID" value="NZ_JAGGLD010000002.1"/>
</dbReference>
<keyword evidence="3" id="KW-1185">Reference proteome</keyword>
<evidence type="ECO:0000313" key="3">
    <source>
        <dbReference type="Proteomes" id="UP001519288"/>
    </source>
</evidence>
<evidence type="ECO:0000256" key="1">
    <source>
        <dbReference type="SAM" id="MobiDB-lite"/>
    </source>
</evidence>
<proteinExistence type="predicted"/>